<evidence type="ECO:0000313" key="2">
    <source>
        <dbReference type="EMBL" id="TNN79701.1"/>
    </source>
</evidence>
<organism evidence="2 3">
    <name type="scientific">Liparis tanakae</name>
    <name type="common">Tanaka's snailfish</name>
    <dbReference type="NCBI Taxonomy" id="230148"/>
    <lineage>
        <taxon>Eukaryota</taxon>
        <taxon>Metazoa</taxon>
        <taxon>Chordata</taxon>
        <taxon>Craniata</taxon>
        <taxon>Vertebrata</taxon>
        <taxon>Euteleostomi</taxon>
        <taxon>Actinopterygii</taxon>
        <taxon>Neopterygii</taxon>
        <taxon>Teleostei</taxon>
        <taxon>Neoteleostei</taxon>
        <taxon>Acanthomorphata</taxon>
        <taxon>Eupercaria</taxon>
        <taxon>Perciformes</taxon>
        <taxon>Cottioidei</taxon>
        <taxon>Cottales</taxon>
        <taxon>Liparidae</taxon>
        <taxon>Liparis</taxon>
    </lineage>
</organism>
<comment type="caution">
    <text evidence="2">The sequence shown here is derived from an EMBL/GenBank/DDBJ whole genome shotgun (WGS) entry which is preliminary data.</text>
</comment>
<evidence type="ECO:0000256" key="1">
    <source>
        <dbReference type="SAM" id="MobiDB-lite"/>
    </source>
</evidence>
<feature type="region of interest" description="Disordered" evidence="1">
    <location>
        <begin position="133"/>
        <end position="153"/>
    </location>
</feature>
<accession>A0A4Z2IPF1</accession>
<reference evidence="2 3" key="1">
    <citation type="submission" date="2019-03" db="EMBL/GenBank/DDBJ databases">
        <title>First draft genome of Liparis tanakae, snailfish: a comprehensive survey of snailfish specific genes.</title>
        <authorList>
            <person name="Kim W."/>
            <person name="Song I."/>
            <person name="Jeong J.-H."/>
            <person name="Kim D."/>
            <person name="Kim S."/>
            <person name="Ryu S."/>
            <person name="Song J.Y."/>
            <person name="Lee S.K."/>
        </authorList>
    </citation>
    <scope>NUCLEOTIDE SEQUENCE [LARGE SCALE GENOMIC DNA]</scope>
    <source>
        <tissue evidence="2">Muscle</tissue>
    </source>
</reference>
<dbReference type="AlphaFoldDB" id="A0A4Z2IPF1"/>
<keyword evidence="3" id="KW-1185">Reference proteome</keyword>
<evidence type="ECO:0000313" key="3">
    <source>
        <dbReference type="Proteomes" id="UP000314294"/>
    </source>
</evidence>
<dbReference type="Proteomes" id="UP000314294">
    <property type="component" value="Unassembled WGS sequence"/>
</dbReference>
<protein>
    <submittedName>
        <fullName evidence="2">Uncharacterized protein</fullName>
    </submittedName>
</protein>
<proteinExistence type="predicted"/>
<dbReference type="EMBL" id="SRLO01000062">
    <property type="protein sequence ID" value="TNN79701.1"/>
    <property type="molecule type" value="Genomic_DNA"/>
</dbReference>
<sequence>MKVLVTAYERQRYGVKSAAVTKQWHTESAYFGLEQGEGGVNQTLTDDPPAKLPAPTKEASDGWRWKIALAAYGAVRYHSNEAAFGFREARSRRLSDVNPRWPLLREDMLIRLNIYSKTSNFPSDCAEFRFSQRPQWERPSTKPPITGPKAKVTQQEVTVEQEIMSDQHLKMRFQSEQRRAE</sequence>
<name>A0A4Z2IPF1_9TELE</name>
<gene>
    <name evidence="2" type="ORF">EYF80_010075</name>
</gene>